<sequence>MDYESDTVRAFVAKTLDGSGGDPVQDAVKLYYAVRDGLRYEVYGNDLSHDGMKASSIIERGFGFCIHKALVYAATLRAVGIPSRVTYGDVRNHLASPRLRELVGGDLFRFHSLTQVYLDGKWLKATPVFTKTLCRLYKIKPLDFDGTSDAVYHPYDEKGREHMEFVRWHGEFDDFPYDLVIGGFQTHHPKLFAGNTKTATGSLVDESADQRALLATGGAK</sequence>
<dbReference type="PANTHER" id="PTHR33490">
    <property type="entry name" value="BLR5614 PROTEIN-RELATED"/>
    <property type="match status" value="1"/>
</dbReference>
<organism evidence="2 3">
    <name type="scientific">Actinophytocola oryzae</name>
    <dbReference type="NCBI Taxonomy" id="502181"/>
    <lineage>
        <taxon>Bacteria</taxon>
        <taxon>Bacillati</taxon>
        <taxon>Actinomycetota</taxon>
        <taxon>Actinomycetes</taxon>
        <taxon>Pseudonocardiales</taxon>
        <taxon>Pseudonocardiaceae</taxon>
    </lineage>
</organism>
<comment type="caution">
    <text evidence="2">The sequence shown here is derived from an EMBL/GenBank/DDBJ whole genome shotgun (WGS) entry which is preliminary data.</text>
</comment>
<gene>
    <name evidence="2" type="ORF">CLV71_109119</name>
</gene>
<evidence type="ECO:0000313" key="3">
    <source>
        <dbReference type="Proteomes" id="UP000294927"/>
    </source>
</evidence>
<dbReference type="SMART" id="SM00460">
    <property type="entry name" value="TGc"/>
    <property type="match status" value="1"/>
</dbReference>
<evidence type="ECO:0000313" key="2">
    <source>
        <dbReference type="EMBL" id="TDV47884.1"/>
    </source>
</evidence>
<accession>A0A4R7VF84</accession>
<dbReference type="PANTHER" id="PTHR33490:SF3">
    <property type="entry name" value="CONSERVED INTEGRAL MEMBRANE PROTEIN"/>
    <property type="match status" value="1"/>
</dbReference>
<dbReference type="OrthoDB" id="4697328at2"/>
<dbReference type="Pfam" id="PF01841">
    <property type="entry name" value="Transglut_core"/>
    <property type="match status" value="1"/>
</dbReference>
<dbReference type="Proteomes" id="UP000294927">
    <property type="component" value="Unassembled WGS sequence"/>
</dbReference>
<dbReference type="AlphaFoldDB" id="A0A4R7VF84"/>
<name>A0A4R7VF84_9PSEU</name>
<reference evidence="2 3" key="1">
    <citation type="submission" date="2019-03" db="EMBL/GenBank/DDBJ databases">
        <title>Genomic Encyclopedia of Archaeal and Bacterial Type Strains, Phase II (KMG-II): from individual species to whole genera.</title>
        <authorList>
            <person name="Goeker M."/>
        </authorList>
    </citation>
    <scope>NUCLEOTIDE SEQUENCE [LARGE SCALE GENOMIC DNA]</scope>
    <source>
        <strain evidence="2 3">DSM 45499</strain>
    </source>
</reference>
<dbReference type="InterPro" id="IPR038765">
    <property type="entry name" value="Papain-like_cys_pep_sf"/>
</dbReference>
<dbReference type="InterPro" id="IPR002931">
    <property type="entry name" value="Transglutaminase-like"/>
</dbReference>
<dbReference type="Gene3D" id="3.10.620.30">
    <property type="match status" value="1"/>
</dbReference>
<keyword evidence="3" id="KW-1185">Reference proteome</keyword>
<proteinExistence type="predicted"/>
<feature type="domain" description="Transglutaminase-like" evidence="1">
    <location>
        <begin position="57"/>
        <end position="129"/>
    </location>
</feature>
<protein>
    <submittedName>
        <fullName evidence="2">Transglutaminase superfamily protein</fullName>
    </submittedName>
</protein>
<evidence type="ECO:0000259" key="1">
    <source>
        <dbReference type="SMART" id="SM00460"/>
    </source>
</evidence>
<dbReference type="EMBL" id="SOCP01000009">
    <property type="protein sequence ID" value="TDV47884.1"/>
    <property type="molecule type" value="Genomic_DNA"/>
</dbReference>
<dbReference type="SUPFAM" id="SSF54001">
    <property type="entry name" value="Cysteine proteinases"/>
    <property type="match status" value="1"/>
</dbReference>